<dbReference type="STRING" id="623744.A0A553NHY8"/>
<organism evidence="1 2">
    <name type="scientific">Danionella cerebrum</name>
    <dbReference type="NCBI Taxonomy" id="2873325"/>
    <lineage>
        <taxon>Eukaryota</taxon>
        <taxon>Metazoa</taxon>
        <taxon>Chordata</taxon>
        <taxon>Craniata</taxon>
        <taxon>Vertebrata</taxon>
        <taxon>Euteleostomi</taxon>
        <taxon>Actinopterygii</taxon>
        <taxon>Neopterygii</taxon>
        <taxon>Teleostei</taxon>
        <taxon>Ostariophysi</taxon>
        <taxon>Cypriniformes</taxon>
        <taxon>Danionidae</taxon>
        <taxon>Danioninae</taxon>
        <taxon>Danionella</taxon>
    </lineage>
</organism>
<proteinExistence type="predicted"/>
<gene>
    <name evidence="1" type="ORF">DNTS_033523</name>
</gene>
<sequence>MWSAVASSRRWTAVNQLIRSSSDMAEFREVFMKARHIAVITGAGVSVESGIPSIRGAEGRWRTWRTQLRTSFGTSLRQTFCPVRMCDSGGVCLVVVL</sequence>
<reference evidence="1 2" key="1">
    <citation type="journal article" date="2019" name="Sci. Data">
        <title>Hybrid genome assembly and annotation of Danionella translucida.</title>
        <authorList>
            <person name="Kadobianskyi M."/>
            <person name="Schulze L."/>
            <person name="Schuelke M."/>
            <person name="Judkewitz B."/>
        </authorList>
    </citation>
    <scope>NUCLEOTIDE SEQUENCE [LARGE SCALE GENOMIC DNA]</scope>
    <source>
        <strain evidence="1 2">Bolton</strain>
    </source>
</reference>
<dbReference type="Gene3D" id="3.40.50.1220">
    <property type="entry name" value="TPP-binding domain"/>
    <property type="match status" value="1"/>
</dbReference>
<dbReference type="GO" id="GO:0005634">
    <property type="term" value="C:nucleus"/>
    <property type="evidence" value="ECO:0007669"/>
    <property type="project" value="TreeGrafter"/>
</dbReference>
<dbReference type="PANTHER" id="PTHR11085">
    <property type="entry name" value="NAD-DEPENDENT PROTEIN DEACYLASE SIRTUIN-5, MITOCHONDRIAL-RELATED"/>
    <property type="match status" value="1"/>
</dbReference>
<protein>
    <submittedName>
        <fullName evidence="1">Uncharacterized protein</fullName>
    </submittedName>
</protein>
<dbReference type="InterPro" id="IPR029035">
    <property type="entry name" value="DHS-like_NAD/FAD-binding_dom"/>
</dbReference>
<evidence type="ECO:0000313" key="1">
    <source>
        <dbReference type="EMBL" id="TRY65025.1"/>
    </source>
</evidence>
<comment type="caution">
    <text evidence="1">The sequence shown here is derived from an EMBL/GenBank/DDBJ whole genome shotgun (WGS) entry which is preliminary data.</text>
</comment>
<dbReference type="PANTHER" id="PTHR11085:SF10">
    <property type="entry name" value="NAD-DEPENDENT PROTEIN DEACYLASE SIRTUIN-5, MITOCHONDRIAL-RELATED"/>
    <property type="match status" value="1"/>
</dbReference>
<dbReference type="OrthoDB" id="424302at2759"/>
<evidence type="ECO:0000313" key="2">
    <source>
        <dbReference type="Proteomes" id="UP000316079"/>
    </source>
</evidence>
<accession>A0A553NHY8</accession>
<dbReference type="AlphaFoldDB" id="A0A553NHY8"/>
<dbReference type="GO" id="GO:0017136">
    <property type="term" value="F:histone deacetylase activity, NAD-dependent"/>
    <property type="evidence" value="ECO:0007669"/>
    <property type="project" value="TreeGrafter"/>
</dbReference>
<dbReference type="GO" id="GO:0070403">
    <property type="term" value="F:NAD+ binding"/>
    <property type="evidence" value="ECO:0007669"/>
    <property type="project" value="TreeGrafter"/>
</dbReference>
<keyword evidence="2" id="KW-1185">Reference proteome</keyword>
<dbReference type="EMBL" id="SRMA01026960">
    <property type="protein sequence ID" value="TRY65025.1"/>
    <property type="molecule type" value="Genomic_DNA"/>
</dbReference>
<dbReference type="Proteomes" id="UP000316079">
    <property type="component" value="Unassembled WGS sequence"/>
</dbReference>
<dbReference type="SUPFAM" id="SSF52467">
    <property type="entry name" value="DHS-like NAD/FAD-binding domain"/>
    <property type="match status" value="1"/>
</dbReference>
<name>A0A553NHY8_9TELE</name>
<dbReference type="InterPro" id="IPR050134">
    <property type="entry name" value="NAD-dep_sirtuin_deacylases"/>
</dbReference>